<dbReference type="EMBL" id="SMSJ01000041">
    <property type="protein sequence ID" value="TDH60292.1"/>
    <property type="molecule type" value="Genomic_DNA"/>
</dbReference>
<dbReference type="Pfam" id="PF22818">
    <property type="entry name" value="ApeI-like"/>
    <property type="match status" value="1"/>
</dbReference>
<dbReference type="Proteomes" id="UP000295096">
    <property type="component" value="Unassembled WGS sequence"/>
</dbReference>
<gene>
    <name evidence="2" type="ORF">E2C06_22895</name>
</gene>
<evidence type="ECO:0000259" key="1">
    <source>
        <dbReference type="Pfam" id="PF22818"/>
    </source>
</evidence>
<reference evidence="2 3" key="1">
    <citation type="journal article" date="2016" name="J. Microbiol.">
        <title>Dankookia rubra gen. nov., sp. nov., an alphaproteobacterium isolated from sediment of a shallow stream.</title>
        <authorList>
            <person name="Kim W.H."/>
            <person name="Kim D.H."/>
            <person name="Kang K."/>
            <person name="Ahn T.Y."/>
        </authorList>
    </citation>
    <scope>NUCLEOTIDE SEQUENCE [LARGE SCALE GENOMIC DNA]</scope>
    <source>
        <strain evidence="2 3">JCM30602</strain>
    </source>
</reference>
<keyword evidence="3" id="KW-1185">Reference proteome</keyword>
<dbReference type="SUPFAM" id="SSF54637">
    <property type="entry name" value="Thioesterase/thiol ester dehydrase-isomerase"/>
    <property type="match status" value="1"/>
</dbReference>
<sequence length="94" mass="9656">MAGPATRVTIPADHPALPGHFPGRPIVPGVLLLDAVMQAAGLGQGLLRRAKFLAPVLPGDAIEIDLVPGPGRLGFACRCRGTTVLSGEFAWPPA</sequence>
<feature type="domain" description="ApeI dehydratase-like" evidence="1">
    <location>
        <begin position="7"/>
        <end position="87"/>
    </location>
</feature>
<dbReference type="Gene3D" id="3.10.129.10">
    <property type="entry name" value="Hotdog Thioesterase"/>
    <property type="match status" value="1"/>
</dbReference>
<evidence type="ECO:0000313" key="2">
    <source>
        <dbReference type="EMBL" id="TDH60292.1"/>
    </source>
</evidence>
<evidence type="ECO:0000313" key="3">
    <source>
        <dbReference type="Proteomes" id="UP000295096"/>
    </source>
</evidence>
<organism evidence="2 3">
    <name type="scientific">Dankookia rubra</name>
    <dbReference type="NCBI Taxonomy" id="1442381"/>
    <lineage>
        <taxon>Bacteria</taxon>
        <taxon>Pseudomonadati</taxon>
        <taxon>Pseudomonadota</taxon>
        <taxon>Alphaproteobacteria</taxon>
        <taxon>Acetobacterales</taxon>
        <taxon>Roseomonadaceae</taxon>
        <taxon>Dankookia</taxon>
    </lineage>
</organism>
<dbReference type="OrthoDB" id="9812842at2"/>
<comment type="caution">
    <text evidence="2">The sequence shown here is derived from an EMBL/GenBank/DDBJ whole genome shotgun (WGS) entry which is preliminary data.</text>
</comment>
<dbReference type="InterPro" id="IPR054545">
    <property type="entry name" value="ApeI-like"/>
</dbReference>
<dbReference type="InterPro" id="IPR029069">
    <property type="entry name" value="HotDog_dom_sf"/>
</dbReference>
<dbReference type="AlphaFoldDB" id="A0A4R5QB33"/>
<name>A0A4R5QB33_9PROT</name>
<accession>A0A4R5QB33</accession>
<dbReference type="GO" id="GO:0016829">
    <property type="term" value="F:lyase activity"/>
    <property type="evidence" value="ECO:0007669"/>
    <property type="project" value="UniProtKB-KW"/>
</dbReference>
<proteinExistence type="predicted"/>
<protein>
    <submittedName>
        <fullName evidence="2">Hydroxymyristoyl-ACP dehydratase</fullName>
    </submittedName>
</protein>